<dbReference type="InterPro" id="IPR012347">
    <property type="entry name" value="Ferritin-like"/>
</dbReference>
<feature type="domain" description="Rubrerythrin diiron-binding" evidence="1">
    <location>
        <begin position="6"/>
        <end position="141"/>
    </location>
</feature>
<name>A0A1F6G7G5_9PROT</name>
<dbReference type="PANTHER" id="PTHR33531:SF7">
    <property type="entry name" value="HYPOTHETICAL MEMBRANE PROTEIN, CONSERVED"/>
    <property type="match status" value="1"/>
</dbReference>
<reference evidence="2 3" key="1">
    <citation type="journal article" date="2016" name="Nat. Commun.">
        <title>Thousands of microbial genomes shed light on interconnected biogeochemical processes in an aquifer system.</title>
        <authorList>
            <person name="Anantharaman K."/>
            <person name="Brown C.T."/>
            <person name="Hug L.A."/>
            <person name="Sharon I."/>
            <person name="Castelle C.J."/>
            <person name="Probst A.J."/>
            <person name="Thomas B.C."/>
            <person name="Singh A."/>
            <person name="Wilkins M.J."/>
            <person name="Karaoz U."/>
            <person name="Brodie E.L."/>
            <person name="Williams K.H."/>
            <person name="Hubbard S.S."/>
            <person name="Banfield J.F."/>
        </authorList>
    </citation>
    <scope>NUCLEOTIDE SEQUENCE [LARGE SCALE GENOMIC DNA]</scope>
</reference>
<dbReference type="STRING" id="1817772.A2527_09380"/>
<sequence>MELFEEFLHHAIGLEREASELYKKMANHSSAPEIKKVFAEMAAVEEGHKKQLEQILAKGELPKKQFYPDPDLKIADYVVEVDLTRDDLSYDEALIIGMKLEKTSQELYKKLSRSVVDHPELKGLFDYLAAEEAKHKHSFEAKFDDRQ</sequence>
<dbReference type="Proteomes" id="UP000178449">
    <property type="component" value="Unassembled WGS sequence"/>
</dbReference>
<gene>
    <name evidence="2" type="ORF">A2527_09380</name>
</gene>
<accession>A0A1F6G7G5</accession>
<dbReference type="AlphaFoldDB" id="A0A1F6G7G5"/>
<dbReference type="Gene3D" id="1.20.1260.10">
    <property type="match status" value="1"/>
</dbReference>
<dbReference type="CDD" id="cd01045">
    <property type="entry name" value="Ferritin_like_AB"/>
    <property type="match status" value="1"/>
</dbReference>
<dbReference type="PANTHER" id="PTHR33531">
    <property type="entry name" value="RUBRERYTHRIN SUBFAMILY"/>
    <property type="match status" value="1"/>
</dbReference>
<dbReference type="Pfam" id="PF02915">
    <property type="entry name" value="Rubrerythrin"/>
    <property type="match status" value="1"/>
</dbReference>
<dbReference type="SUPFAM" id="SSF47240">
    <property type="entry name" value="Ferritin-like"/>
    <property type="match status" value="1"/>
</dbReference>
<comment type="caution">
    <text evidence="2">The sequence shown here is derived from an EMBL/GenBank/DDBJ whole genome shotgun (WGS) entry which is preliminary data.</text>
</comment>
<dbReference type="GO" id="GO:0046872">
    <property type="term" value="F:metal ion binding"/>
    <property type="evidence" value="ECO:0007669"/>
    <property type="project" value="InterPro"/>
</dbReference>
<protein>
    <recommendedName>
        <fullName evidence="1">Rubrerythrin diiron-binding domain-containing protein</fullName>
    </recommendedName>
</protein>
<dbReference type="EMBL" id="MFNE01000043">
    <property type="protein sequence ID" value="OGG94054.1"/>
    <property type="molecule type" value="Genomic_DNA"/>
</dbReference>
<dbReference type="InterPro" id="IPR003251">
    <property type="entry name" value="Rr_diiron-bd_dom"/>
</dbReference>
<proteinExistence type="predicted"/>
<evidence type="ECO:0000259" key="1">
    <source>
        <dbReference type="Pfam" id="PF02915"/>
    </source>
</evidence>
<dbReference type="InterPro" id="IPR009078">
    <property type="entry name" value="Ferritin-like_SF"/>
</dbReference>
<organism evidence="2 3">
    <name type="scientific">Candidatus Lambdaproteobacteria bacterium RIFOXYD2_FULL_50_16</name>
    <dbReference type="NCBI Taxonomy" id="1817772"/>
    <lineage>
        <taxon>Bacteria</taxon>
        <taxon>Pseudomonadati</taxon>
        <taxon>Pseudomonadota</taxon>
        <taxon>Candidatus Lambdaproteobacteria</taxon>
    </lineage>
</organism>
<evidence type="ECO:0000313" key="2">
    <source>
        <dbReference type="EMBL" id="OGG94054.1"/>
    </source>
</evidence>
<evidence type="ECO:0000313" key="3">
    <source>
        <dbReference type="Proteomes" id="UP000178449"/>
    </source>
</evidence>
<dbReference type="GO" id="GO:0016491">
    <property type="term" value="F:oxidoreductase activity"/>
    <property type="evidence" value="ECO:0007669"/>
    <property type="project" value="InterPro"/>
</dbReference>